<sequence length="374" mass="40823">MMRMGRVEMGGMGTAIGFVAYNWNFGFPRGPCALRRRWGIRMEAGPAPCPFGSNLAGSRWDEVDGGKAFIVKPPDSVQPRCIAHFLGGIAIGKSPRIGYPEFLQALADSGVLVIATPYEISFDYMKTIDKCLDRYDRAIESLDQTQVAGIPVIGIGHSAGALLHVIQSTLFAPKYRVANVLISFNNRNASDAIPSFDVIKSTATALGPEFFETGTALEEELFTSAVKIAAGAPGVGDELSLVLFESLSFLRQLRPLLIEIAEGVEEFHPTPEETRMAVRNGYDVLRTLVVKFTVDTIDQSEIAEEILSSRTELKSVVLDGTHTTPLIRDPVESSLGSPLQELTEPFRDPLLGEIRGLLATINEFLDTFLPMEQS</sequence>
<reference evidence="1" key="1">
    <citation type="submission" date="2021-01" db="EMBL/GenBank/DDBJ databases">
        <authorList>
            <person name="Corre E."/>
            <person name="Pelletier E."/>
            <person name="Niang G."/>
            <person name="Scheremetjew M."/>
            <person name="Finn R."/>
            <person name="Kale V."/>
            <person name="Holt S."/>
            <person name="Cochrane G."/>
            <person name="Meng A."/>
            <person name="Brown T."/>
            <person name="Cohen L."/>
        </authorList>
    </citation>
    <scope>NUCLEOTIDE SEQUENCE</scope>
    <source>
        <strain evidence="1">CCMP 769</strain>
    </source>
</reference>
<accession>A0A7S3EJT0</accession>
<name>A0A7S3EJT0_9RHOD</name>
<gene>
    <name evidence="1" type="ORF">RMAR00112_LOCUS27393</name>
</gene>
<dbReference type="PANTHER" id="PTHR34127:SF3">
    <property type="entry name" value="INITIATION FACTOR 4F SUBUNIT (DUF1350)"/>
    <property type="match status" value="1"/>
</dbReference>
<dbReference type="AlphaFoldDB" id="A0A7S3EJT0"/>
<dbReference type="InterPro" id="IPR010765">
    <property type="entry name" value="DUF1350"/>
</dbReference>
<evidence type="ECO:0000313" key="1">
    <source>
        <dbReference type="EMBL" id="CAE0059328.1"/>
    </source>
</evidence>
<dbReference type="EMBL" id="HBHW01035702">
    <property type="protein sequence ID" value="CAE0059328.1"/>
    <property type="molecule type" value="Transcribed_RNA"/>
</dbReference>
<organism evidence="1">
    <name type="scientific">Rhodosorus marinus</name>
    <dbReference type="NCBI Taxonomy" id="101924"/>
    <lineage>
        <taxon>Eukaryota</taxon>
        <taxon>Rhodophyta</taxon>
        <taxon>Stylonematophyceae</taxon>
        <taxon>Stylonematales</taxon>
        <taxon>Stylonemataceae</taxon>
        <taxon>Rhodosorus</taxon>
    </lineage>
</organism>
<protein>
    <submittedName>
        <fullName evidence="1">Uncharacterized protein</fullName>
    </submittedName>
</protein>
<dbReference type="PANTHER" id="PTHR34127">
    <property type="entry name" value="OS04G0405600 PROTEIN"/>
    <property type="match status" value="1"/>
</dbReference>
<proteinExistence type="predicted"/>
<dbReference type="Pfam" id="PF07082">
    <property type="entry name" value="DUF1350"/>
    <property type="match status" value="2"/>
</dbReference>